<evidence type="ECO:0000313" key="2">
    <source>
        <dbReference type="Proteomes" id="UP000837857"/>
    </source>
</evidence>
<protein>
    <submittedName>
        <fullName evidence="1">Uncharacterized protein</fullName>
    </submittedName>
</protein>
<dbReference type="EMBL" id="OW152817">
    <property type="protein sequence ID" value="CAH2069125.1"/>
    <property type="molecule type" value="Genomic_DNA"/>
</dbReference>
<evidence type="ECO:0000313" key="1">
    <source>
        <dbReference type="EMBL" id="CAH2069125.1"/>
    </source>
</evidence>
<name>A0ABN8J0Z7_9NEOP</name>
<dbReference type="Proteomes" id="UP000837857">
    <property type="component" value="Chromosome 5"/>
</dbReference>
<proteinExistence type="predicted"/>
<gene>
    <name evidence="1" type="ORF">IPOD504_LOCUS14748</name>
</gene>
<feature type="non-terminal residue" evidence="1">
    <location>
        <position position="1"/>
    </location>
</feature>
<keyword evidence="2" id="KW-1185">Reference proteome</keyword>
<accession>A0ABN8J0Z7</accession>
<reference evidence="1" key="1">
    <citation type="submission" date="2022-03" db="EMBL/GenBank/DDBJ databases">
        <authorList>
            <person name="Martin H S."/>
        </authorList>
    </citation>
    <scope>NUCLEOTIDE SEQUENCE</scope>
</reference>
<organism evidence="1 2">
    <name type="scientific">Iphiclides podalirius</name>
    <name type="common">scarce swallowtail</name>
    <dbReference type="NCBI Taxonomy" id="110791"/>
    <lineage>
        <taxon>Eukaryota</taxon>
        <taxon>Metazoa</taxon>
        <taxon>Ecdysozoa</taxon>
        <taxon>Arthropoda</taxon>
        <taxon>Hexapoda</taxon>
        <taxon>Insecta</taxon>
        <taxon>Pterygota</taxon>
        <taxon>Neoptera</taxon>
        <taxon>Endopterygota</taxon>
        <taxon>Lepidoptera</taxon>
        <taxon>Glossata</taxon>
        <taxon>Ditrysia</taxon>
        <taxon>Papilionoidea</taxon>
        <taxon>Papilionidae</taxon>
        <taxon>Papilioninae</taxon>
        <taxon>Iphiclides</taxon>
    </lineage>
</organism>
<sequence length="91" mass="10083">MLALIGDQIIPLSNACDSAAEYYEQNEAEIAGPQPEQDAIDVTIPIHDSENESCAFVAELSAKKIIKKKINKSPHKEQTIEINLHVEKKIL</sequence>